<dbReference type="AlphaFoldDB" id="A0A371B9V5"/>
<dbReference type="GO" id="GO:0061599">
    <property type="term" value="F:molybdopterin molybdotransferase activity"/>
    <property type="evidence" value="ECO:0007669"/>
    <property type="project" value="UniProtKB-UniRule"/>
</dbReference>
<dbReference type="EMBL" id="QRGO01000001">
    <property type="protein sequence ID" value="RDV04334.1"/>
    <property type="molecule type" value="Genomic_DNA"/>
</dbReference>
<keyword evidence="6" id="KW-0500">Molybdenum</keyword>
<dbReference type="InterPro" id="IPR001453">
    <property type="entry name" value="MoaB/Mog_dom"/>
</dbReference>
<dbReference type="Gene3D" id="3.40.980.10">
    <property type="entry name" value="MoaB/Mog-like domain"/>
    <property type="match status" value="1"/>
</dbReference>
<keyword evidence="11" id="KW-1185">Reference proteome</keyword>
<comment type="similarity">
    <text evidence="3 6">Belongs to the MoeA family.</text>
</comment>
<dbReference type="RefSeq" id="WP_115516361.1">
    <property type="nucleotide sequence ID" value="NZ_QRGO01000001.1"/>
</dbReference>
<dbReference type="InterPro" id="IPR038987">
    <property type="entry name" value="MoeA-like"/>
</dbReference>
<keyword evidence="6" id="KW-0479">Metal-binding</keyword>
<evidence type="ECO:0000259" key="9">
    <source>
        <dbReference type="Pfam" id="PF03454"/>
    </source>
</evidence>
<dbReference type="InterPro" id="IPR036425">
    <property type="entry name" value="MoaB/Mog-like_dom_sf"/>
</dbReference>
<feature type="domain" description="MoeA C-terminal" evidence="9">
    <location>
        <begin position="309"/>
        <end position="373"/>
    </location>
</feature>
<dbReference type="Proteomes" id="UP000263993">
    <property type="component" value="Unassembled WGS sequence"/>
</dbReference>
<keyword evidence="6" id="KW-0808">Transferase</keyword>
<dbReference type="PANTHER" id="PTHR10192">
    <property type="entry name" value="MOLYBDOPTERIN BIOSYNTHESIS PROTEIN"/>
    <property type="match status" value="1"/>
</dbReference>
<dbReference type="GO" id="GO:0046872">
    <property type="term" value="F:metal ion binding"/>
    <property type="evidence" value="ECO:0007669"/>
    <property type="project" value="UniProtKB-UniRule"/>
</dbReference>
<dbReference type="GO" id="GO:0006777">
    <property type="term" value="P:Mo-molybdopterin cofactor biosynthetic process"/>
    <property type="evidence" value="ECO:0007669"/>
    <property type="project" value="UniProtKB-UniRule"/>
</dbReference>
<dbReference type="SUPFAM" id="SSF63882">
    <property type="entry name" value="MoeA N-terminal region -like"/>
    <property type="match status" value="1"/>
</dbReference>
<comment type="caution">
    <text evidence="10">The sequence shown here is derived from an EMBL/GenBank/DDBJ whole genome shotgun (WGS) entry which is preliminary data.</text>
</comment>
<evidence type="ECO:0000256" key="4">
    <source>
        <dbReference type="ARBA" id="ARBA00023150"/>
    </source>
</evidence>
<comment type="function">
    <text evidence="1 6">Catalyzes the insertion of molybdate into adenylated molybdopterin with the concomitant release of AMP.</text>
</comment>
<feature type="domain" description="MoeA N-terminal and linker" evidence="8">
    <location>
        <begin position="18"/>
        <end position="161"/>
    </location>
</feature>
<dbReference type="InterPro" id="IPR005110">
    <property type="entry name" value="MoeA_linker/N"/>
</dbReference>
<dbReference type="InterPro" id="IPR005111">
    <property type="entry name" value="MoeA_C_domain_IV"/>
</dbReference>
<evidence type="ECO:0000256" key="6">
    <source>
        <dbReference type="RuleBase" id="RU365090"/>
    </source>
</evidence>
<feature type="domain" description="MoaB/Mog" evidence="7">
    <location>
        <begin position="210"/>
        <end position="287"/>
    </location>
</feature>
<dbReference type="Gene3D" id="2.40.340.10">
    <property type="entry name" value="MoeA, C-terminal, domain IV"/>
    <property type="match status" value="1"/>
</dbReference>
<sequence>MAAASETLQTISKLTPLSEVTAMVDLRVKPVTPRTLDVATAAGRALAVDVTGAARPSSALALLDGWALAADTTLGAGPYAPIPLLHPPQRIEAGQVLPPDMDSVAPFDAVKIRNGFAEALATVNPGDGVLAAGGDNDPDIPLRRAGERLRMTDLAAFAAVGLSRIAVREPRIRVLPLRGTAIVIAAARLLAGDIERRGGAAKLDDPGRDLGTVLASESADAIIVIGGTGSGRNDTCVHTMARDCELAVHGMAITPGETTALGFAGPRPLLLLPGRLDAALSVWLAIGRRIQDRLAGVPGGERQPYKILTLSRKVSSTVGLAEIVPVRRVQDTVEPLASKYLPLSALTRSDGWIMVPAESEGYALGTTVQVRPWP</sequence>
<name>A0A371B9V5_9BRAD</name>
<dbReference type="InterPro" id="IPR036688">
    <property type="entry name" value="MoeA_C_domain_IV_sf"/>
</dbReference>
<keyword evidence="4 6" id="KW-0501">Molybdenum cofactor biosynthesis</keyword>
<dbReference type="Gene3D" id="3.90.105.10">
    <property type="entry name" value="Molybdopterin biosynthesis moea protein, domain 2"/>
    <property type="match status" value="1"/>
</dbReference>
<dbReference type="UniPathway" id="UPA00344"/>
<dbReference type="GO" id="GO:0005829">
    <property type="term" value="C:cytosol"/>
    <property type="evidence" value="ECO:0007669"/>
    <property type="project" value="TreeGrafter"/>
</dbReference>
<dbReference type="Pfam" id="PF03454">
    <property type="entry name" value="MoeA_C"/>
    <property type="match status" value="1"/>
</dbReference>
<protein>
    <recommendedName>
        <fullName evidence="6">Molybdopterin molybdenumtransferase</fullName>
        <ecNumber evidence="6">2.10.1.1</ecNumber>
    </recommendedName>
</protein>
<keyword evidence="6" id="KW-0460">Magnesium</keyword>
<dbReference type="PANTHER" id="PTHR10192:SF5">
    <property type="entry name" value="GEPHYRIN"/>
    <property type="match status" value="1"/>
</dbReference>
<dbReference type="EC" id="2.10.1.1" evidence="6"/>
<dbReference type="Pfam" id="PF03453">
    <property type="entry name" value="MoeA_N"/>
    <property type="match status" value="1"/>
</dbReference>
<evidence type="ECO:0000256" key="2">
    <source>
        <dbReference type="ARBA" id="ARBA00005046"/>
    </source>
</evidence>
<comment type="catalytic activity">
    <reaction evidence="5">
        <text>adenylyl-molybdopterin + molybdate = Mo-molybdopterin + AMP + H(+)</text>
        <dbReference type="Rhea" id="RHEA:35047"/>
        <dbReference type="ChEBI" id="CHEBI:15378"/>
        <dbReference type="ChEBI" id="CHEBI:36264"/>
        <dbReference type="ChEBI" id="CHEBI:62727"/>
        <dbReference type="ChEBI" id="CHEBI:71302"/>
        <dbReference type="ChEBI" id="CHEBI:456215"/>
        <dbReference type="EC" id="2.10.1.1"/>
    </reaction>
</comment>
<dbReference type="OrthoDB" id="8435302at2"/>
<gene>
    <name evidence="10" type="ORF">DXH78_06915</name>
</gene>
<evidence type="ECO:0000313" key="10">
    <source>
        <dbReference type="EMBL" id="RDV04334.1"/>
    </source>
</evidence>
<comment type="pathway">
    <text evidence="2 6">Cofactor biosynthesis; molybdopterin biosynthesis.</text>
</comment>
<accession>A0A371B9V5</accession>
<dbReference type="InterPro" id="IPR036135">
    <property type="entry name" value="MoeA_linker/N_sf"/>
</dbReference>
<evidence type="ECO:0000256" key="1">
    <source>
        <dbReference type="ARBA" id="ARBA00002901"/>
    </source>
</evidence>
<dbReference type="SUPFAM" id="SSF53218">
    <property type="entry name" value="Molybdenum cofactor biosynthesis proteins"/>
    <property type="match status" value="1"/>
</dbReference>
<dbReference type="Pfam" id="PF00994">
    <property type="entry name" value="MoCF_biosynth"/>
    <property type="match status" value="1"/>
</dbReference>
<evidence type="ECO:0000256" key="3">
    <source>
        <dbReference type="ARBA" id="ARBA00010763"/>
    </source>
</evidence>
<dbReference type="SUPFAM" id="SSF63867">
    <property type="entry name" value="MoeA C-terminal domain-like"/>
    <property type="match status" value="1"/>
</dbReference>
<proteinExistence type="inferred from homology"/>
<evidence type="ECO:0000259" key="8">
    <source>
        <dbReference type="Pfam" id="PF03453"/>
    </source>
</evidence>
<comment type="cofactor">
    <cofactor evidence="6">
        <name>Mg(2+)</name>
        <dbReference type="ChEBI" id="CHEBI:18420"/>
    </cofactor>
</comment>
<organism evidence="10 11">
    <name type="scientific">Undibacter mobilis</name>
    <dbReference type="NCBI Taxonomy" id="2292256"/>
    <lineage>
        <taxon>Bacteria</taxon>
        <taxon>Pseudomonadati</taxon>
        <taxon>Pseudomonadota</taxon>
        <taxon>Alphaproteobacteria</taxon>
        <taxon>Hyphomicrobiales</taxon>
        <taxon>Nitrobacteraceae</taxon>
        <taxon>Undibacter</taxon>
    </lineage>
</organism>
<evidence type="ECO:0000313" key="11">
    <source>
        <dbReference type="Proteomes" id="UP000263993"/>
    </source>
</evidence>
<evidence type="ECO:0000259" key="7">
    <source>
        <dbReference type="Pfam" id="PF00994"/>
    </source>
</evidence>
<reference evidence="11" key="1">
    <citation type="submission" date="2018-08" db="EMBL/GenBank/DDBJ databases">
        <authorList>
            <person name="Kim S.-J."/>
            <person name="Jung G.-Y."/>
        </authorList>
    </citation>
    <scope>NUCLEOTIDE SEQUENCE [LARGE SCALE GENOMIC DNA]</scope>
    <source>
        <strain evidence="11">GY_H</strain>
    </source>
</reference>
<dbReference type="Gene3D" id="2.170.190.11">
    <property type="entry name" value="Molybdopterin biosynthesis moea protein, domain 3"/>
    <property type="match status" value="1"/>
</dbReference>
<evidence type="ECO:0000256" key="5">
    <source>
        <dbReference type="ARBA" id="ARBA00047317"/>
    </source>
</evidence>